<organism evidence="4 8">
    <name type="scientific">Phytophthora cactorum</name>
    <dbReference type="NCBI Taxonomy" id="29920"/>
    <lineage>
        <taxon>Eukaryota</taxon>
        <taxon>Sar</taxon>
        <taxon>Stramenopiles</taxon>
        <taxon>Oomycota</taxon>
        <taxon>Peronosporomycetes</taxon>
        <taxon>Peronosporales</taxon>
        <taxon>Peronosporaceae</taxon>
        <taxon>Phytophthora</taxon>
    </lineage>
</organism>
<comment type="caution">
    <text evidence="4">The sequence shown here is derived from an EMBL/GenBank/DDBJ whole genome shotgun (WGS) entry which is preliminary data.</text>
</comment>
<evidence type="ECO:0000313" key="5">
    <source>
        <dbReference type="EMBL" id="KAG2914165.1"/>
    </source>
</evidence>
<name>A0A8T0YLY3_9STRA</name>
<feature type="domain" description="DDE Tnp4" evidence="3">
    <location>
        <begin position="5"/>
        <end position="53"/>
    </location>
</feature>
<evidence type="ECO:0000256" key="2">
    <source>
        <dbReference type="ARBA" id="ARBA00022723"/>
    </source>
</evidence>
<evidence type="ECO:0000313" key="6">
    <source>
        <dbReference type="EMBL" id="KAG2949208.1"/>
    </source>
</evidence>
<proteinExistence type="predicted"/>
<dbReference type="EMBL" id="RCMG01000651">
    <property type="protein sequence ID" value="KAG2850840.1"/>
    <property type="molecule type" value="Genomic_DNA"/>
</dbReference>
<gene>
    <name evidence="4" type="ORF">PC113_g16424</name>
    <name evidence="5" type="ORF">PC115_g11741</name>
    <name evidence="6" type="ORF">PC117_g5429</name>
    <name evidence="7" type="ORF">PC118_g2576</name>
</gene>
<evidence type="ECO:0000313" key="8">
    <source>
        <dbReference type="Proteomes" id="UP000735874"/>
    </source>
</evidence>
<dbReference type="GO" id="GO:0046872">
    <property type="term" value="F:metal ion binding"/>
    <property type="evidence" value="ECO:0007669"/>
    <property type="project" value="UniProtKB-KW"/>
</dbReference>
<dbReference type="Pfam" id="PF13359">
    <property type="entry name" value="DDE_Tnp_4"/>
    <property type="match status" value="1"/>
</dbReference>
<comment type="cofactor">
    <cofactor evidence="1">
        <name>a divalent metal cation</name>
        <dbReference type="ChEBI" id="CHEBI:60240"/>
    </cofactor>
</comment>
<dbReference type="Proteomes" id="UP000735874">
    <property type="component" value="Unassembled WGS sequence"/>
</dbReference>
<evidence type="ECO:0000256" key="1">
    <source>
        <dbReference type="ARBA" id="ARBA00001968"/>
    </source>
</evidence>
<accession>A0A8T0YLY3</accession>
<protein>
    <recommendedName>
        <fullName evidence="3">DDE Tnp4 domain-containing protein</fullName>
    </recommendedName>
</protein>
<dbReference type="Proteomes" id="UP000736787">
    <property type="component" value="Unassembled WGS sequence"/>
</dbReference>
<dbReference type="EMBL" id="RCMI01000376">
    <property type="protein sequence ID" value="KAG2914165.1"/>
    <property type="molecule type" value="Genomic_DNA"/>
</dbReference>
<evidence type="ECO:0000313" key="7">
    <source>
        <dbReference type="EMBL" id="KAG2996238.1"/>
    </source>
</evidence>
<sequence length="94" mass="10925">MVASLNKRLSHARYRVECLFGWLKCRWRILLKGIGQGISVAPDIVYALCIIQNVLMDHNDSYAISDDDQRQILSKYEARFPQPEPEAKDEWQDS</sequence>
<dbReference type="InterPro" id="IPR027806">
    <property type="entry name" value="HARBI1_dom"/>
</dbReference>
<dbReference type="EMBL" id="RCMK01000095">
    <property type="protein sequence ID" value="KAG2949208.1"/>
    <property type="molecule type" value="Genomic_DNA"/>
</dbReference>
<dbReference type="AlphaFoldDB" id="A0A8T0YLY3"/>
<evidence type="ECO:0000259" key="3">
    <source>
        <dbReference type="Pfam" id="PF13359"/>
    </source>
</evidence>
<dbReference type="Proteomes" id="UP000697107">
    <property type="component" value="Unassembled WGS sequence"/>
</dbReference>
<dbReference type="EMBL" id="RCML01000039">
    <property type="protein sequence ID" value="KAG2996238.1"/>
    <property type="molecule type" value="Genomic_DNA"/>
</dbReference>
<reference evidence="4" key="1">
    <citation type="submission" date="2018-10" db="EMBL/GenBank/DDBJ databases">
        <title>Effector identification in a new, highly contiguous assembly of the strawberry crown rot pathogen Phytophthora cactorum.</title>
        <authorList>
            <person name="Armitage A.D."/>
            <person name="Nellist C.F."/>
            <person name="Bates H."/>
            <person name="Vickerstaff R.J."/>
            <person name="Harrison R.J."/>
        </authorList>
    </citation>
    <scope>NUCLEOTIDE SEQUENCE</scope>
    <source>
        <strain evidence="4">15-7</strain>
        <strain evidence="5">4032</strain>
        <strain evidence="6">4040</strain>
        <strain evidence="7">P415</strain>
    </source>
</reference>
<evidence type="ECO:0000313" key="4">
    <source>
        <dbReference type="EMBL" id="KAG2850840.1"/>
    </source>
</evidence>
<keyword evidence="2" id="KW-0479">Metal-binding</keyword>
<dbReference type="Proteomes" id="UP000774804">
    <property type="component" value="Unassembled WGS sequence"/>
</dbReference>